<dbReference type="InterPro" id="IPR050082">
    <property type="entry name" value="RNA_methyltr_RlmE"/>
</dbReference>
<dbReference type="GO" id="GO:0008650">
    <property type="term" value="F:rRNA (uridine-2'-O-)-methyltransferase activity"/>
    <property type="evidence" value="ECO:0007669"/>
    <property type="project" value="TreeGrafter"/>
</dbReference>
<evidence type="ECO:0000259" key="5">
    <source>
        <dbReference type="Pfam" id="PF01728"/>
    </source>
</evidence>
<dbReference type="EMBL" id="UINC01099329">
    <property type="protein sequence ID" value="SVC58509.1"/>
    <property type="molecule type" value="Genomic_DNA"/>
</dbReference>
<feature type="domain" description="Ribosomal RNA methyltransferase FtsJ" evidence="5">
    <location>
        <begin position="28"/>
        <end position="203"/>
    </location>
</feature>
<sequence>MKRSKTSQRWLKQHEQDPYVKKARVEGYRSRASYKLMEINDRLNLFRPGQIIVDLGAAPGGWSQVAERCARPAGRIIALDLLEMEAIPGVEVIRGDFTTDDVYASLQETLRGCTVDLVISDMAPNLSGMKHIDLPRSVFLVELALDFADKVLAKGGIVVTKVFEGEGIDDLRNQIRSRYTRLVNMKPKASRGRSRELYLVGIGHK</sequence>
<gene>
    <name evidence="6" type="ORF">METZ01_LOCUS311363</name>
</gene>
<evidence type="ECO:0000313" key="6">
    <source>
        <dbReference type="EMBL" id="SVC58509.1"/>
    </source>
</evidence>
<dbReference type="InterPro" id="IPR029063">
    <property type="entry name" value="SAM-dependent_MTases_sf"/>
</dbReference>
<dbReference type="InterPro" id="IPR002877">
    <property type="entry name" value="RNA_MeTrfase_FtsJ_dom"/>
</dbReference>
<dbReference type="PANTHER" id="PTHR10920:SF18">
    <property type="entry name" value="RRNA METHYLTRANSFERASE 2, MITOCHONDRIAL"/>
    <property type="match status" value="1"/>
</dbReference>
<dbReference type="PANTHER" id="PTHR10920">
    <property type="entry name" value="RIBOSOMAL RNA METHYLTRANSFERASE"/>
    <property type="match status" value="1"/>
</dbReference>
<accession>A0A382NBJ5</accession>
<organism evidence="6">
    <name type="scientific">marine metagenome</name>
    <dbReference type="NCBI Taxonomy" id="408172"/>
    <lineage>
        <taxon>unclassified sequences</taxon>
        <taxon>metagenomes</taxon>
        <taxon>ecological metagenomes</taxon>
    </lineage>
</organism>
<evidence type="ECO:0000256" key="2">
    <source>
        <dbReference type="ARBA" id="ARBA00022603"/>
    </source>
</evidence>
<evidence type="ECO:0000256" key="1">
    <source>
        <dbReference type="ARBA" id="ARBA00022552"/>
    </source>
</evidence>
<dbReference type="HAMAP" id="MF_01547">
    <property type="entry name" value="RNA_methyltr_E"/>
    <property type="match status" value="1"/>
</dbReference>
<keyword evidence="4" id="KW-0949">S-adenosyl-L-methionine</keyword>
<proteinExistence type="inferred from homology"/>
<name>A0A382NBJ5_9ZZZZ</name>
<dbReference type="AlphaFoldDB" id="A0A382NBJ5"/>
<keyword evidence="3" id="KW-0808">Transferase</keyword>
<reference evidence="6" key="1">
    <citation type="submission" date="2018-05" db="EMBL/GenBank/DDBJ databases">
        <authorList>
            <person name="Lanie J.A."/>
            <person name="Ng W.-L."/>
            <person name="Kazmierczak K.M."/>
            <person name="Andrzejewski T.M."/>
            <person name="Davidsen T.M."/>
            <person name="Wayne K.J."/>
            <person name="Tettelin H."/>
            <person name="Glass J.I."/>
            <person name="Rusch D."/>
            <person name="Podicherti R."/>
            <person name="Tsui H.-C.T."/>
            <person name="Winkler M.E."/>
        </authorList>
    </citation>
    <scope>NUCLEOTIDE SEQUENCE</scope>
</reference>
<protein>
    <recommendedName>
        <fullName evidence="5">Ribosomal RNA methyltransferase FtsJ domain-containing protein</fullName>
    </recommendedName>
</protein>
<dbReference type="FunFam" id="3.40.50.150:FF:000005">
    <property type="entry name" value="Ribosomal RNA large subunit methyltransferase E"/>
    <property type="match status" value="1"/>
</dbReference>
<dbReference type="InterPro" id="IPR015507">
    <property type="entry name" value="rRNA-MeTfrase_E"/>
</dbReference>
<dbReference type="Pfam" id="PF01728">
    <property type="entry name" value="FtsJ"/>
    <property type="match status" value="1"/>
</dbReference>
<evidence type="ECO:0000256" key="3">
    <source>
        <dbReference type="ARBA" id="ARBA00022679"/>
    </source>
</evidence>
<dbReference type="Gene3D" id="3.40.50.150">
    <property type="entry name" value="Vaccinia Virus protein VP39"/>
    <property type="match status" value="1"/>
</dbReference>
<evidence type="ECO:0000256" key="4">
    <source>
        <dbReference type="ARBA" id="ARBA00022691"/>
    </source>
</evidence>
<dbReference type="PIRSF" id="PIRSF005461">
    <property type="entry name" value="23S_rRNA_mtase"/>
    <property type="match status" value="1"/>
</dbReference>
<keyword evidence="2" id="KW-0489">Methyltransferase</keyword>
<dbReference type="SUPFAM" id="SSF53335">
    <property type="entry name" value="S-adenosyl-L-methionine-dependent methyltransferases"/>
    <property type="match status" value="1"/>
</dbReference>
<keyword evidence="1" id="KW-0698">rRNA processing</keyword>